<dbReference type="InterPro" id="IPR011009">
    <property type="entry name" value="Kinase-like_dom_sf"/>
</dbReference>
<dbReference type="EMBL" id="MQTW01000321">
    <property type="protein sequence ID" value="RYC80781.1"/>
    <property type="molecule type" value="Genomic_DNA"/>
</dbReference>
<proteinExistence type="predicted"/>
<organism evidence="1 2">
    <name type="scientific">Fusarium oxysporum f. sp. narcissi</name>
    <dbReference type="NCBI Taxonomy" id="451672"/>
    <lineage>
        <taxon>Eukaryota</taxon>
        <taxon>Fungi</taxon>
        <taxon>Dikarya</taxon>
        <taxon>Ascomycota</taxon>
        <taxon>Pezizomycotina</taxon>
        <taxon>Sordariomycetes</taxon>
        <taxon>Hypocreomycetidae</taxon>
        <taxon>Hypocreales</taxon>
        <taxon>Nectriaceae</taxon>
        <taxon>Fusarium</taxon>
        <taxon>Fusarium oxysporum species complex</taxon>
    </lineage>
</organism>
<dbReference type="SUPFAM" id="SSF56112">
    <property type="entry name" value="Protein kinase-like (PK-like)"/>
    <property type="match status" value="1"/>
</dbReference>
<evidence type="ECO:0000313" key="2">
    <source>
        <dbReference type="Proteomes" id="UP000290540"/>
    </source>
</evidence>
<dbReference type="Gene3D" id="1.10.510.10">
    <property type="entry name" value="Transferase(Phosphotransferase) domain 1"/>
    <property type="match status" value="1"/>
</dbReference>
<name>A0A4Q2V1L0_FUSOX</name>
<dbReference type="AlphaFoldDB" id="A0A4Q2V1L0"/>
<evidence type="ECO:0008006" key="3">
    <source>
        <dbReference type="Google" id="ProtNLM"/>
    </source>
</evidence>
<protein>
    <recommendedName>
        <fullName evidence="3">Protein kinase domain-containing protein</fullName>
    </recommendedName>
</protein>
<dbReference type="Proteomes" id="UP000290540">
    <property type="component" value="Unassembled WGS sequence"/>
</dbReference>
<gene>
    <name evidence="1" type="ORF">BFJ63_vAg16334</name>
</gene>
<evidence type="ECO:0000313" key="1">
    <source>
        <dbReference type="EMBL" id="RYC80781.1"/>
    </source>
</evidence>
<comment type="caution">
    <text evidence="1">The sequence shown here is derived from an EMBL/GenBank/DDBJ whole genome shotgun (WGS) entry which is preliminary data.</text>
</comment>
<accession>A0A4Q2V1L0</accession>
<reference evidence="1 2" key="1">
    <citation type="submission" date="2016-12" db="EMBL/GenBank/DDBJ databases">
        <title>Draft genome sequence of Fusarium oxysporum causing rot on Narcissus.</title>
        <authorList>
            <person name="Armitage A.D."/>
            <person name="Taylor A."/>
            <person name="Clarkson J.P."/>
            <person name="Harrison R.J."/>
            <person name="Jackson A.C."/>
        </authorList>
    </citation>
    <scope>NUCLEOTIDE SEQUENCE [LARGE SCALE GENOMIC DNA]</scope>
    <source>
        <strain evidence="1 2">N139</strain>
    </source>
</reference>
<sequence>MSPPWNLISFTFSRTDNDSESSSLQQKQAAQLRSIIYQLHEARIIWEDANPEDVLINTKQDAWTVDFGDGYTEG</sequence>